<organism evidence="9 10">
    <name type="scientific">Alicyclobacillus acidoterrestris (strain ATCC 49025 / DSM 3922 / CIP 106132 / NCIMB 13137 / GD3B)</name>
    <dbReference type="NCBI Taxonomy" id="1356854"/>
    <lineage>
        <taxon>Bacteria</taxon>
        <taxon>Bacillati</taxon>
        <taxon>Bacillota</taxon>
        <taxon>Bacilli</taxon>
        <taxon>Bacillales</taxon>
        <taxon>Alicyclobacillaceae</taxon>
        <taxon>Alicyclobacillus</taxon>
    </lineage>
</organism>
<dbReference type="eggNOG" id="COG2137">
    <property type="taxonomic scope" value="Bacteria"/>
</dbReference>
<dbReference type="OrthoDB" id="2375312at2"/>
<feature type="domain" description="RecX first three-helical" evidence="8">
    <location>
        <begin position="71"/>
        <end position="110"/>
    </location>
</feature>
<dbReference type="Pfam" id="PF21981">
    <property type="entry name" value="RecX_HTH3"/>
    <property type="match status" value="1"/>
</dbReference>
<dbReference type="PANTHER" id="PTHR33602:SF1">
    <property type="entry name" value="REGULATORY PROTEIN RECX FAMILY PROTEIN"/>
    <property type="match status" value="1"/>
</dbReference>
<dbReference type="AlphaFoldDB" id="T0DNZ0"/>
<accession>A0A9E7CQ73</accession>
<sequence>MSLAASPDFQEEIVGREVVPGNPNVVRVLFRDRDALVLPIADWVDFGLKIGLKVPQDVIRQLARRANMVDALQLARAYLTGRVKTSAQVTTYLQRKGVDSDAISDAIRHLEQIGALDDAAYAAQFVEVYGKRTGRQQLYQKLLQRGIPRDIAKDAVASHLAHDVEMTAAIEWANKYIRRHGVPEDARTRMKMMQHLARKGCPSEIVRRAVEMVLRDVEGEE</sequence>
<dbReference type="Pfam" id="PF21982">
    <property type="entry name" value="RecX_HTH1"/>
    <property type="match status" value="1"/>
</dbReference>
<evidence type="ECO:0000256" key="1">
    <source>
        <dbReference type="ARBA" id="ARBA00004496"/>
    </source>
</evidence>
<proteinExistence type="inferred from homology"/>
<accession>T0DNZ0</accession>
<dbReference type="PANTHER" id="PTHR33602">
    <property type="entry name" value="REGULATORY PROTEIN RECX FAMILY PROTEIN"/>
    <property type="match status" value="1"/>
</dbReference>
<dbReference type="InterPro" id="IPR003783">
    <property type="entry name" value="Regulatory_RecX"/>
</dbReference>
<dbReference type="InterPro" id="IPR053924">
    <property type="entry name" value="RecX_HTH_2nd"/>
</dbReference>
<dbReference type="InterPro" id="IPR053926">
    <property type="entry name" value="RecX_HTH_1st"/>
</dbReference>
<dbReference type="Gene3D" id="1.10.10.10">
    <property type="entry name" value="Winged helix-like DNA-binding domain superfamily/Winged helix DNA-binding domain"/>
    <property type="match status" value="3"/>
</dbReference>
<comment type="similarity">
    <text evidence="2 5">Belongs to the RecX family.</text>
</comment>
<evidence type="ECO:0000259" key="8">
    <source>
        <dbReference type="Pfam" id="PF21982"/>
    </source>
</evidence>
<name>T0DNZ0_ALIAG</name>
<evidence type="ECO:0000256" key="2">
    <source>
        <dbReference type="ARBA" id="ARBA00009695"/>
    </source>
</evidence>
<feature type="domain" description="RecX second three-helical" evidence="6">
    <location>
        <begin position="117"/>
        <end position="155"/>
    </location>
</feature>
<evidence type="ECO:0000256" key="3">
    <source>
        <dbReference type="ARBA" id="ARBA00018111"/>
    </source>
</evidence>
<reference evidence="10" key="1">
    <citation type="journal article" date="2022" name="G3 (Bethesda)">
        <title>Unveiling the complete genome sequence of Alicyclobacillus acidoterrestris DSM 3922T, a taint-producing strain.</title>
        <authorList>
            <person name="Leonardo I.C."/>
            <person name="Barreto Crespo M.T."/>
            <person name="Gaspar F.B."/>
        </authorList>
    </citation>
    <scope>NUCLEOTIDE SEQUENCE [LARGE SCALE GENOMIC DNA]</scope>
    <source>
        <strain evidence="10">DSM 3922</strain>
    </source>
</reference>
<keyword evidence="10" id="KW-1185">Reference proteome</keyword>
<dbReference type="Proteomes" id="UP000829401">
    <property type="component" value="Chromosome"/>
</dbReference>
<gene>
    <name evidence="5" type="primary">recX</name>
    <name evidence="9" type="ORF">K1I37_10425</name>
</gene>
<comment type="function">
    <text evidence="5">Modulates RecA activity.</text>
</comment>
<evidence type="ECO:0000256" key="5">
    <source>
        <dbReference type="HAMAP-Rule" id="MF_01114"/>
    </source>
</evidence>
<evidence type="ECO:0000256" key="4">
    <source>
        <dbReference type="ARBA" id="ARBA00022490"/>
    </source>
</evidence>
<dbReference type="EMBL" id="CP080467">
    <property type="protein sequence ID" value="UNO47169.1"/>
    <property type="molecule type" value="Genomic_DNA"/>
</dbReference>
<dbReference type="InterPro" id="IPR036388">
    <property type="entry name" value="WH-like_DNA-bd_sf"/>
</dbReference>
<protein>
    <recommendedName>
        <fullName evidence="3 5">Regulatory protein RecX</fullName>
    </recommendedName>
</protein>
<keyword evidence="4 5" id="KW-0963">Cytoplasm</keyword>
<evidence type="ECO:0000259" key="6">
    <source>
        <dbReference type="Pfam" id="PF02631"/>
    </source>
</evidence>
<dbReference type="Pfam" id="PF02631">
    <property type="entry name" value="RecX_HTH2"/>
    <property type="match status" value="1"/>
</dbReference>
<evidence type="ECO:0000259" key="7">
    <source>
        <dbReference type="Pfam" id="PF21981"/>
    </source>
</evidence>
<feature type="domain" description="RecX third three-helical" evidence="7">
    <location>
        <begin position="164"/>
        <end position="210"/>
    </location>
</feature>
<dbReference type="RefSeq" id="WP_021294823.1">
    <property type="nucleotide sequence ID" value="NZ_AURB01000015.1"/>
</dbReference>
<evidence type="ECO:0000313" key="9">
    <source>
        <dbReference type="EMBL" id="UNO47169.1"/>
    </source>
</evidence>
<dbReference type="KEGG" id="aaco:K1I37_10425"/>
<comment type="subcellular location">
    <subcellularLocation>
        <location evidence="1 5">Cytoplasm</location>
    </subcellularLocation>
</comment>
<dbReference type="GO" id="GO:0006282">
    <property type="term" value="P:regulation of DNA repair"/>
    <property type="evidence" value="ECO:0007669"/>
    <property type="project" value="UniProtKB-UniRule"/>
</dbReference>
<dbReference type="InterPro" id="IPR053925">
    <property type="entry name" value="RecX_HTH_3rd"/>
</dbReference>
<evidence type="ECO:0000313" key="10">
    <source>
        <dbReference type="Proteomes" id="UP000829401"/>
    </source>
</evidence>
<dbReference type="GO" id="GO:0005737">
    <property type="term" value="C:cytoplasm"/>
    <property type="evidence" value="ECO:0007669"/>
    <property type="project" value="UniProtKB-SubCell"/>
</dbReference>
<dbReference type="STRING" id="1356854.N007_18585"/>
<dbReference type="HAMAP" id="MF_01114">
    <property type="entry name" value="RecX"/>
    <property type="match status" value="1"/>
</dbReference>